<accession>A0A9E2S8I1</accession>
<evidence type="ECO:0000313" key="3">
    <source>
        <dbReference type="Proteomes" id="UP000812270"/>
    </source>
</evidence>
<feature type="transmembrane region" description="Helical" evidence="1">
    <location>
        <begin position="88"/>
        <end position="107"/>
    </location>
</feature>
<name>A0A9E2S8I1_9BACT</name>
<sequence length="360" mass="42024">MALKRKIGWIVLLALAIVIKVISLFPAFVEKYYSLGFYPFISRIQRLLLGWIPFSIGDIFYGVIALYLVVMFVRFIRSAFRKELTRKYFYKLVLDFVYAWLVVYVYFNLAWGLNYNRLGITDQLQIEVKKYSTEDLTTLTDTIIHRLNGTYNASLQTRNDMHKKRTLFKRAFEAYDATSKDYPFLTYKTKSVKPSIYSYFGDYFGFTGYYNPFSGEAQVNTTVPLFVQPFTTCHEMGHQMGYAKENEANFAGFLSAKASSDSAFLYSLYFDLYSYCMRDLLRRDTVIGNRLKKELLPGVKNDFLELRKFYAQYANPFEPLITKMYGQYLKANEQPVGMMSYNEVVGMIIAYTKKYGMQAL</sequence>
<feature type="transmembrane region" description="Helical" evidence="1">
    <location>
        <begin position="48"/>
        <end position="76"/>
    </location>
</feature>
<keyword evidence="1" id="KW-1133">Transmembrane helix</keyword>
<dbReference type="RefSeq" id="WP_217790132.1">
    <property type="nucleotide sequence ID" value="NZ_JAHSPG010000002.1"/>
</dbReference>
<reference evidence="2" key="1">
    <citation type="submission" date="2021-06" db="EMBL/GenBank/DDBJ databases">
        <authorList>
            <person name="Huq M.A."/>
        </authorList>
    </citation>
    <scope>NUCLEOTIDE SEQUENCE</scope>
    <source>
        <strain evidence="2">MAH-26</strain>
    </source>
</reference>
<proteinExistence type="predicted"/>
<dbReference type="InterPro" id="IPR024294">
    <property type="entry name" value="DUF3810"/>
</dbReference>
<feature type="transmembrane region" description="Helical" evidence="1">
    <location>
        <begin position="7"/>
        <end position="28"/>
    </location>
</feature>
<organism evidence="2 3">
    <name type="scientific">Pinibacter aurantiacus</name>
    <dbReference type="NCBI Taxonomy" id="2851599"/>
    <lineage>
        <taxon>Bacteria</taxon>
        <taxon>Pseudomonadati</taxon>
        <taxon>Bacteroidota</taxon>
        <taxon>Chitinophagia</taxon>
        <taxon>Chitinophagales</taxon>
        <taxon>Chitinophagaceae</taxon>
        <taxon>Pinibacter</taxon>
    </lineage>
</organism>
<dbReference type="AlphaFoldDB" id="A0A9E2S8I1"/>
<evidence type="ECO:0000256" key="1">
    <source>
        <dbReference type="SAM" id="Phobius"/>
    </source>
</evidence>
<gene>
    <name evidence="2" type="ORF">KTO63_05010</name>
</gene>
<keyword evidence="1" id="KW-0812">Transmembrane</keyword>
<keyword evidence="3" id="KW-1185">Reference proteome</keyword>
<protein>
    <submittedName>
        <fullName evidence="2">DUF3810 domain-containing protein</fullName>
    </submittedName>
</protein>
<evidence type="ECO:0000313" key="2">
    <source>
        <dbReference type="EMBL" id="MBV4356499.1"/>
    </source>
</evidence>
<keyword evidence="1" id="KW-0472">Membrane</keyword>
<comment type="caution">
    <text evidence="2">The sequence shown here is derived from an EMBL/GenBank/DDBJ whole genome shotgun (WGS) entry which is preliminary data.</text>
</comment>
<dbReference type="Pfam" id="PF12725">
    <property type="entry name" value="DUF3810"/>
    <property type="match status" value="1"/>
</dbReference>
<dbReference type="Proteomes" id="UP000812270">
    <property type="component" value="Unassembled WGS sequence"/>
</dbReference>
<dbReference type="EMBL" id="JAHSPG010000002">
    <property type="protein sequence ID" value="MBV4356499.1"/>
    <property type="molecule type" value="Genomic_DNA"/>
</dbReference>